<dbReference type="Gene3D" id="2.102.10.10">
    <property type="entry name" value="Rieske [2Fe-2S] iron-sulphur domain"/>
    <property type="match status" value="1"/>
</dbReference>
<dbReference type="Pfam" id="PF00355">
    <property type="entry name" value="Rieske"/>
    <property type="match status" value="1"/>
</dbReference>
<dbReference type="OrthoDB" id="9800776at2"/>
<dbReference type="Proteomes" id="UP000050863">
    <property type="component" value="Unassembled WGS sequence"/>
</dbReference>
<evidence type="ECO:0000259" key="6">
    <source>
        <dbReference type="PROSITE" id="PS51296"/>
    </source>
</evidence>
<keyword evidence="2" id="KW-0479">Metal-binding</keyword>
<reference evidence="7 8" key="1">
    <citation type="submission" date="2014-03" db="EMBL/GenBank/DDBJ databases">
        <title>Bradyrhizobium valentinum sp. nov., isolated from effective nodules of Lupinus mariae-josephae, a lupine endemic of basic-lime soils in Eastern Spain.</title>
        <authorList>
            <person name="Duran D."/>
            <person name="Rey L."/>
            <person name="Navarro A."/>
            <person name="Busquets A."/>
            <person name="Imperial J."/>
            <person name="Ruiz-Argueso T."/>
        </authorList>
    </citation>
    <scope>NUCLEOTIDE SEQUENCE [LARGE SCALE GENOMIC DNA]</scope>
    <source>
        <strain evidence="7 8">PAC68</strain>
    </source>
</reference>
<dbReference type="InterPro" id="IPR036922">
    <property type="entry name" value="Rieske_2Fe-2S_sf"/>
</dbReference>
<evidence type="ECO:0000256" key="5">
    <source>
        <dbReference type="ARBA" id="ARBA00023014"/>
    </source>
</evidence>
<protein>
    <submittedName>
        <fullName evidence="7">Vanillate O-demethylase oxygenase</fullName>
    </submittedName>
</protein>
<dbReference type="PANTHER" id="PTHR21266">
    <property type="entry name" value="IRON-SULFUR DOMAIN CONTAINING PROTEIN"/>
    <property type="match status" value="1"/>
</dbReference>
<dbReference type="PANTHER" id="PTHR21266:SF60">
    <property type="entry name" value="3-KETOSTEROID-9-ALPHA-MONOOXYGENASE, OXYGENASE COMPONENT"/>
    <property type="match status" value="1"/>
</dbReference>
<accession>A0A0R3KDN2</accession>
<evidence type="ECO:0000256" key="1">
    <source>
        <dbReference type="ARBA" id="ARBA00022714"/>
    </source>
</evidence>
<keyword evidence="1" id="KW-0001">2Fe-2S</keyword>
<dbReference type="GO" id="GO:0046872">
    <property type="term" value="F:metal ion binding"/>
    <property type="evidence" value="ECO:0007669"/>
    <property type="project" value="UniProtKB-KW"/>
</dbReference>
<dbReference type="GO" id="GO:0008168">
    <property type="term" value="F:methyltransferase activity"/>
    <property type="evidence" value="ECO:0007669"/>
    <property type="project" value="UniProtKB-KW"/>
</dbReference>
<keyword evidence="4" id="KW-0408">Iron</keyword>
<keyword evidence="7" id="KW-0808">Transferase</keyword>
<sequence>MTLLAPRNTWYPLTWSRNVTRALSRHRILGADLVVYRSEAGEPVALDDMCPHRFAPLSMGKLKGDAIECGYHGMTFGRDGRCVRIPGQPTIPPNARVPSYPLHEKMGLVWIWPGDPALADPSLIYDLPQFGQAGWHAAEGDALRIDTNYLNLADNLCDPAHVSFVHLSTLGNAASEEIPVEHTFGERGVLVWRWIRDAPAIPLFAKYGNFSGNVDRWHYYDYVAPCIAVIDFGSADAGAIARPEDRGAGLRIFACHFITPVDEHVCLDHWLHVRNFALDDTETDQRLHADFRIAFNEDKEILERIEEVAQARPNAKSIRLAIDAAPQRMRRIVERMVASEADTRASA</sequence>
<dbReference type="GO" id="GO:0016491">
    <property type="term" value="F:oxidoreductase activity"/>
    <property type="evidence" value="ECO:0007669"/>
    <property type="project" value="UniProtKB-KW"/>
</dbReference>
<dbReference type="SUPFAM" id="SSF50022">
    <property type="entry name" value="ISP domain"/>
    <property type="match status" value="1"/>
</dbReference>
<name>A0A0R3KDN2_9BRAD</name>
<dbReference type="GO" id="GO:0032259">
    <property type="term" value="P:methylation"/>
    <property type="evidence" value="ECO:0007669"/>
    <property type="project" value="UniProtKB-KW"/>
</dbReference>
<keyword evidence="7" id="KW-0489">Methyltransferase</keyword>
<proteinExistence type="predicted"/>
<evidence type="ECO:0000313" key="7">
    <source>
        <dbReference type="EMBL" id="KRQ93648.1"/>
    </source>
</evidence>
<dbReference type="InterPro" id="IPR017941">
    <property type="entry name" value="Rieske_2Fe-2S"/>
</dbReference>
<comment type="caution">
    <text evidence="7">The sequence shown here is derived from an EMBL/GenBank/DDBJ whole genome shotgun (WGS) entry which is preliminary data.</text>
</comment>
<dbReference type="CDD" id="cd08878">
    <property type="entry name" value="RHO_alpha_C_DMO-like"/>
    <property type="match status" value="1"/>
</dbReference>
<evidence type="ECO:0000313" key="8">
    <source>
        <dbReference type="Proteomes" id="UP000050863"/>
    </source>
</evidence>
<dbReference type="STRING" id="280332.CQ12_35515"/>
<dbReference type="InterPro" id="IPR044043">
    <property type="entry name" value="VanA_C_cat"/>
</dbReference>
<dbReference type="Gene3D" id="3.90.380.10">
    <property type="entry name" value="Naphthalene 1,2-dioxygenase Alpha Subunit, Chain A, domain 1"/>
    <property type="match status" value="1"/>
</dbReference>
<organism evidence="7 8">
    <name type="scientific">Bradyrhizobium jicamae</name>
    <dbReference type="NCBI Taxonomy" id="280332"/>
    <lineage>
        <taxon>Bacteria</taxon>
        <taxon>Pseudomonadati</taxon>
        <taxon>Pseudomonadota</taxon>
        <taxon>Alphaproteobacteria</taxon>
        <taxon>Hyphomicrobiales</taxon>
        <taxon>Nitrobacteraceae</taxon>
        <taxon>Bradyrhizobium</taxon>
    </lineage>
</organism>
<keyword evidence="8" id="KW-1185">Reference proteome</keyword>
<dbReference type="AlphaFoldDB" id="A0A0R3KDN2"/>
<keyword evidence="5" id="KW-0411">Iron-sulfur</keyword>
<dbReference type="RefSeq" id="WP_057840720.1">
    <property type="nucleotide sequence ID" value="NZ_LLXZ01000225.1"/>
</dbReference>
<keyword evidence="3" id="KW-0560">Oxidoreductase</keyword>
<dbReference type="PROSITE" id="PS51296">
    <property type="entry name" value="RIESKE"/>
    <property type="match status" value="1"/>
</dbReference>
<dbReference type="Pfam" id="PF19112">
    <property type="entry name" value="VanA_C"/>
    <property type="match status" value="1"/>
</dbReference>
<feature type="domain" description="Rieske" evidence="6">
    <location>
        <begin position="10"/>
        <end position="111"/>
    </location>
</feature>
<dbReference type="InterPro" id="IPR050584">
    <property type="entry name" value="Cholesterol_7-desaturase"/>
</dbReference>
<gene>
    <name evidence="7" type="ORF">CQ12_35515</name>
</gene>
<evidence type="ECO:0000256" key="2">
    <source>
        <dbReference type="ARBA" id="ARBA00022723"/>
    </source>
</evidence>
<dbReference type="SUPFAM" id="SSF55961">
    <property type="entry name" value="Bet v1-like"/>
    <property type="match status" value="1"/>
</dbReference>
<evidence type="ECO:0000256" key="4">
    <source>
        <dbReference type="ARBA" id="ARBA00023004"/>
    </source>
</evidence>
<dbReference type="EMBL" id="LLXZ01000225">
    <property type="protein sequence ID" value="KRQ93648.1"/>
    <property type="molecule type" value="Genomic_DNA"/>
</dbReference>
<dbReference type="GO" id="GO:0051537">
    <property type="term" value="F:2 iron, 2 sulfur cluster binding"/>
    <property type="evidence" value="ECO:0007669"/>
    <property type="project" value="UniProtKB-KW"/>
</dbReference>
<evidence type="ECO:0000256" key="3">
    <source>
        <dbReference type="ARBA" id="ARBA00023002"/>
    </source>
</evidence>